<dbReference type="EMBL" id="CAJNOK010018460">
    <property type="protein sequence ID" value="CAF1282749.1"/>
    <property type="molecule type" value="Genomic_DNA"/>
</dbReference>
<dbReference type="Proteomes" id="UP000681722">
    <property type="component" value="Unassembled WGS sequence"/>
</dbReference>
<comment type="caution">
    <text evidence="2">The sequence shown here is derived from an EMBL/GenBank/DDBJ whole genome shotgun (WGS) entry which is preliminary data.</text>
</comment>
<dbReference type="Proteomes" id="UP000682733">
    <property type="component" value="Unassembled WGS sequence"/>
</dbReference>
<reference evidence="2" key="1">
    <citation type="submission" date="2021-02" db="EMBL/GenBank/DDBJ databases">
        <authorList>
            <person name="Nowell W R."/>
        </authorList>
    </citation>
    <scope>NUCLEOTIDE SEQUENCE</scope>
</reference>
<dbReference type="AlphaFoldDB" id="A0A815HUZ6"/>
<evidence type="ECO:0000313" key="4">
    <source>
        <dbReference type="EMBL" id="CAF4235787.1"/>
    </source>
</evidence>
<keyword evidence="5" id="KW-1185">Reference proteome</keyword>
<dbReference type="Proteomes" id="UP000677228">
    <property type="component" value="Unassembled WGS sequence"/>
</dbReference>
<proteinExistence type="predicted"/>
<gene>
    <name evidence="2" type="ORF">GPM918_LOCUS31284</name>
    <name evidence="1" type="ORF">OVA965_LOCUS27716</name>
    <name evidence="4" type="ORF">SRO942_LOCUS31922</name>
    <name evidence="3" type="ORF">TMI583_LOCUS28465</name>
</gene>
<accession>A0A815HUZ6</accession>
<dbReference type="EMBL" id="CAJNOQ010015312">
    <property type="protein sequence ID" value="CAF1358993.1"/>
    <property type="molecule type" value="Genomic_DNA"/>
</dbReference>
<evidence type="ECO:0000313" key="1">
    <source>
        <dbReference type="EMBL" id="CAF1282749.1"/>
    </source>
</evidence>
<dbReference type="EMBL" id="CAJOBA010040025">
    <property type="protein sequence ID" value="CAF4087560.1"/>
    <property type="molecule type" value="Genomic_DNA"/>
</dbReference>
<organism evidence="2 5">
    <name type="scientific">Didymodactylos carnosus</name>
    <dbReference type="NCBI Taxonomy" id="1234261"/>
    <lineage>
        <taxon>Eukaryota</taxon>
        <taxon>Metazoa</taxon>
        <taxon>Spiralia</taxon>
        <taxon>Gnathifera</taxon>
        <taxon>Rotifera</taxon>
        <taxon>Eurotatoria</taxon>
        <taxon>Bdelloidea</taxon>
        <taxon>Philodinida</taxon>
        <taxon>Philodinidae</taxon>
        <taxon>Didymodactylos</taxon>
    </lineage>
</organism>
<protein>
    <submittedName>
        <fullName evidence="2">Uncharacterized protein</fullName>
    </submittedName>
</protein>
<sequence length="192" mass="21677">MDRYLNRERWETLFMSLANLKQIRIDLTSCLHGTIDLEDQHIKETILPLFNNPNNNASSIVPNFCAQLHYGKECPCQLKHVHLQSITARTDKANLIRTKEESEINEQRVNGSYQSVSAYVGIRINGICNVTGPITLGNVSRCGTGNGCSTPVLIKSQTSGFLADHPLRYVQTNVHAFVQHTKIKHKAFFRIE</sequence>
<dbReference type="Proteomes" id="UP000663829">
    <property type="component" value="Unassembled WGS sequence"/>
</dbReference>
<evidence type="ECO:0000313" key="3">
    <source>
        <dbReference type="EMBL" id="CAF4087560.1"/>
    </source>
</evidence>
<name>A0A815HUZ6_9BILA</name>
<dbReference type="EMBL" id="CAJOBC010068905">
    <property type="protein sequence ID" value="CAF4235787.1"/>
    <property type="molecule type" value="Genomic_DNA"/>
</dbReference>
<evidence type="ECO:0000313" key="2">
    <source>
        <dbReference type="EMBL" id="CAF1358993.1"/>
    </source>
</evidence>
<evidence type="ECO:0000313" key="5">
    <source>
        <dbReference type="Proteomes" id="UP000663829"/>
    </source>
</evidence>